<organism evidence="1 2">
    <name type="scientific">Lasiosphaeria ovina</name>
    <dbReference type="NCBI Taxonomy" id="92902"/>
    <lineage>
        <taxon>Eukaryota</taxon>
        <taxon>Fungi</taxon>
        <taxon>Dikarya</taxon>
        <taxon>Ascomycota</taxon>
        <taxon>Pezizomycotina</taxon>
        <taxon>Sordariomycetes</taxon>
        <taxon>Sordariomycetidae</taxon>
        <taxon>Sordariales</taxon>
        <taxon>Lasiosphaeriaceae</taxon>
        <taxon>Lasiosphaeria</taxon>
    </lineage>
</organism>
<dbReference type="Proteomes" id="UP001287356">
    <property type="component" value="Unassembled WGS sequence"/>
</dbReference>
<protein>
    <submittedName>
        <fullName evidence="1">Uncharacterized protein</fullName>
    </submittedName>
</protein>
<reference evidence="1" key="1">
    <citation type="journal article" date="2023" name="Mol. Phylogenet. Evol.">
        <title>Genome-scale phylogeny and comparative genomics of the fungal order Sordariales.</title>
        <authorList>
            <person name="Hensen N."/>
            <person name="Bonometti L."/>
            <person name="Westerberg I."/>
            <person name="Brannstrom I.O."/>
            <person name="Guillou S."/>
            <person name="Cros-Aarteil S."/>
            <person name="Calhoun S."/>
            <person name="Haridas S."/>
            <person name="Kuo A."/>
            <person name="Mondo S."/>
            <person name="Pangilinan J."/>
            <person name="Riley R."/>
            <person name="LaButti K."/>
            <person name="Andreopoulos B."/>
            <person name="Lipzen A."/>
            <person name="Chen C."/>
            <person name="Yan M."/>
            <person name="Daum C."/>
            <person name="Ng V."/>
            <person name="Clum A."/>
            <person name="Steindorff A."/>
            <person name="Ohm R.A."/>
            <person name="Martin F."/>
            <person name="Silar P."/>
            <person name="Natvig D.O."/>
            <person name="Lalanne C."/>
            <person name="Gautier V."/>
            <person name="Ament-Velasquez S.L."/>
            <person name="Kruys A."/>
            <person name="Hutchinson M.I."/>
            <person name="Powell A.J."/>
            <person name="Barry K."/>
            <person name="Miller A.N."/>
            <person name="Grigoriev I.V."/>
            <person name="Debuchy R."/>
            <person name="Gladieux P."/>
            <person name="Hiltunen Thoren M."/>
            <person name="Johannesson H."/>
        </authorList>
    </citation>
    <scope>NUCLEOTIDE SEQUENCE</scope>
    <source>
        <strain evidence="1">CBS 958.72</strain>
    </source>
</reference>
<proteinExistence type="predicted"/>
<name>A0AAE0NA23_9PEZI</name>
<evidence type="ECO:0000313" key="1">
    <source>
        <dbReference type="EMBL" id="KAK3375780.1"/>
    </source>
</evidence>
<feature type="non-terminal residue" evidence="1">
    <location>
        <position position="1"/>
    </location>
</feature>
<accession>A0AAE0NA23</accession>
<evidence type="ECO:0000313" key="2">
    <source>
        <dbReference type="Proteomes" id="UP001287356"/>
    </source>
</evidence>
<dbReference type="InterPro" id="IPR052998">
    <property type="entry name" value="Hetero-Diels-Alderase-like"/>
</dbReference>
<reference evidence="1" key="2">
    <citation type="submission" date="2023-06" db="EMBL/GenBank/DDBJ databases">
        <authorList>
            <consortium name="Lawrence Berkeley National Laboratory"/>
            <person name="Haridas S."/>
            <person name="Hensen N."/>
            <person name="Bonometti L."/>
            <person name="Westerberg I."/>
            <person name="Brannstrom I.O."/>
            <person name="Guillou S."/>
            <person name="Cros-Aarteil S."/>
            <person name="Calhoun S."/>
            <person name="Kuo A."/>
            <person name="Mondo S."/>
            <person name="Pangilinan J."/>
            <person name="Riley R."/>
            <person name="Labutti K."/>
            <person name="Andreopoulos B."/>
            <person name="Lipzen A."/>
            <person name="Chen C."/>
            <person name="Yanf M."/>
            <person name="Daum C."/>
            <person name="Ng V."/>
            <person name="Clum A."/>
            <person name="Steindorff A."/>
            <person name="Ohm R."/>
            <person name="Martin F."/>
            <person name="Silar P."/>
            <person name="Natvig D."/>
            <person name="Lalanne C."/>
            <person name="Gautier V."/>
            <person name="Ament-Velasquez S.L."/>
            <person name="Kruys A."/>
            <person name="Hutchinson M.I."/>
            <person name="Powell A.J."/>
            <person name="Barry K."/>
            <person name="Miller A.N."/>
            <person name="Grigoriev I.V."/>
            <person name="Debuchy R."/>
            <person name="Gladieux P."/>
            <person name="Thoren M.H."/>
            <person name="Johannesson H."/>
        </authorList>
    </citation>
    <scope>NUCLEOTIDE SEQUENCE</scope>
    <source>
        <strain evidence="1">CBS 958.72</strain>
    </source>
</reference>
<sequence>IECIRARHTGALLLPYTNVPELWSLDPTSGRATLLANFTSAESLPRGVAPFAGFTGLAEVAPDLFAVLSGNFSTTAFTLGNGSWGVWTFDFGGRDKPVAKFVRQVAASQFFLGAARYDARSILIADGGQGLLYRLDVLTGRYSVVSADASMGRSGGLAGIHGVRYAAPYVYYTNTFGGGFWRMRLDPATGLPAPAAGPPVLLAPLQPGDRPEEFATWRDGSVYVAIQAGGVERVAAGSNVSTPFVNVERPTTVVFGRMPGDADVLYIATGSG</sequence>
<dbReference type="PANTHER" id="PTHR42060:SF3">
    <property type="entry name" value="SMP-30_GLUCONOLACTONASE_LRE-LIKE REGION DOMAIN-CONTAINING PROTEIN"/>
    <property type="match status" value="1"/>
</dbReference>
<dbReference type="PANTHER" id="PTHR42060">
    <property type="entry name" value="NHL REPEAT-CONTAINING PROTEIN-RELATED"/>
    <property type="match status" value="1"/>
</dbReference>
<dbReference type="AlphaFoldDB" id="A0AAE0NA23"/>
<keyword evidence="2" id="KW-1185">Reference proteome</keyword>
<gene>
    <name evidence="1" type="ORF">B0T24DRAFT_485853</name>
</gene>
<comment type="caution">
    <text evidence="1">The sequence shown here is derived from an EMBL/GenBank/DDBJ whole genome shotgun (WGS) entry which is preliminary data.</text>
</comment>
<dbReference type="SUPFAM" id="SSF63829">
    <property type="entry name" value="Calcium-dependent phosphotriesterase"/>
    <property type="match status" value="1"/>
</dbReference>
<dbReference type="EMBL" id="JAULSN010000003">
    <property type="protein sequence ID" value="KAK3375780.1"/>
    <property type="molecule type" value="Genomic_DNA"/>
</dbReference>
<dbReference type="Gene3D" id="2.120.10.30">
    <property type="entry name" value="TolB, C-terminal domain"/>
    <property type="match status" value="1"/>
</dbReference>
<dbReference type="InterPro" id="IPR011042">
    <property type="entry name" value="6-blade_b-propeller_TolB-like"/>
</dbReference>
<feature type="non-terminal residue" evidence="1">
    <location>
        <position position="272"/>
    </location>
</feature>